<organism evidence="1 2">
    <name type="scientific">Granulibacter bethesdensis</name>
    <dbReference type="NCBI Taxonomy" id="364410"/>
    <lineage>
        <taxon>Bacteria</taxon>
        <taxon>Pseudomonadati</taxon>
        <taxon>Pseudomonadota</taxon>
        <taxon>Alphaproteobacteria</taxon>
        <taxon>Acetobacterales</taxon>
        <taxon>Acetobacteraceae</taxon>
        <taxon>Granulibacter</taxon>
    </lineage>
</organism>
<name>A0AAN0REB3_9PROT</name>
<dbReference type="KEGG" id="gbc:GbCGDNIH3_7054"/>
<proteinExistence type="predicted"/>
<reference evidence="2" key="1">
    <citation type="submission" date="2012-06" db="EMBL/GenBank/DDBJ databases">
        <title>Genome analysis of multiple Granulibacter bethesdensis isolates demonstrates substantial genome diversity.</title>
        <authorList>
            <person name="Greenberg D.E."/>
            <person name="Porcella S.F."/>
            <person name="Zarember K."/>
            <person name="Zelazny A.M."/>
            <person name="Bruno D."/>
            <person name="Martens C."/>
            <person name="Barbian K.D."/>
            <person name="Jaske E."/>
            <person name="Holland S.M."/>
        </authorList>
    </citation>
    <scope>NUCLEOTIDE SEQUENCE [LARGE SCALE GENOMIC DNA]</scope>
    <source>
        <strain evidence="2">CGDNIH3</strain>
    </source>
</reference>
<dbReference type="Pfam" id="PF20039">
    <property type="entry name" value="DUF6441"/>
    <property type="match status" value="1"/>
</dbReference>
<accession>A0AAN0REB3</accession>
<evidence type="ECO:0000313" key="2">
    <source>
        <dbReference type="Proteomes" id="UP000019438"/>
    </source>
</evidence>
<sequence length="234" mass="25375">MGAHMVSITAHVTEKGYLAQAEDPEKFMDAALGGLTRAANILQADLRMQTRAAGLGPGLERAWALNVYNDEPAALIYSKSEVLHRVFAEGTTVSATRKRYLAIPTKEAEAMGLGLTDRSRKGGPVPAGQYRHLARLDMIADKVGEKNIRVVSAPRGRKLIIYDVPGSSRKNARRGRTIRGVAGRSVSVLKGRSIVLFILVPQVRLARRLDVTAAEDRAALALPSEIETALSRLE</sequence>
<evidence type="ECO:0000313" key="1">
    <source>
        <dbReference type="EMBL" id="AHJ63254.1"/>
    </source>
</evidence>
<dbReference type="Proteomes" id="UP000019438">
    <property type="component" value="Chromosome"/>
</dbReference>
<dbReference type="EMBL" id="CP003181">
    <property type="protein sequence ID" value="AHJ63254.1"/>
    <property type="molecule type" value="Genomic_DNA"/>
</dbReference>
<dbReference type="AlphaFoldDB" id="A0AAN0REB3"/>
<dbReference type="InterPro" id="IPR045622">
    <property type="entry name" value="DUF6441"/>
</dbReference>
<gene>
    <name evidence="1" type="ORF">GbCGDNIH3_7054</name>
</gene>
<protein>
    <submittedName>
        <fullName evidence="1">Uncharacterized protein</fullName>
    </submittedName>
</protein>